<dbReference type="Pfam" id="PF13424">
    <property type="entry name" value="TPR_12"/>
    <property type="match status" value="1"/>
</dbReference>
<accession>X1QSS5</accession>
<dbReference type="InterPro" id="IPR011990">
    <property type="entry name" value="TPR-like_helical_dom_sf"/>
</dbReference>
<evidence type="ECO:0000313" key="1">
    <source>
        <dbReference type="EMBL" id="GAI57861.1"/>
    </source>
</evidence>
<reference evidence="1" key="1">
    <citation type="journal article" date="2014" name="Front. Microbiol.">
        <title>High frequency of phylogenetically diverse reductive dehalogenase-homologous genes in deep subseafloor sedimentary metagenomes.</title>
        <authorList>
            <person name="Kawai M."/>
            <person name="Futagami T."/>
            <person name="Toyoda A."/>
            <person name="Takaki Y."/>
            <person name="Nishi S."/>
            <person name="Hori S."/>
            <person name="Arai W."/>
            <person name="Tsubouchi T."/>
            <person name="Morono Y."/>
            <person name="Uchiyama I."/>
            <person name="Ito T."/>
            <person name="Fujiyama A."/>
            <person name="Inagaki F."/>
            <person name="Takami H."/>
        </authorList>
    </citation>
    <scope>NUCLEOTIDE SEQUENCE</scope>
    <source>
        <strain evidence="1">Expedition CK06-06</strain>
    </source>
</reference>
<sequence length="236" mass="26491">AEVLLKEALSQAEEQGRTYEAPLFATQLGIIEYERGRYETAMAILLSACERLRKIGDKDALARAYFHLAQVSFLSKKYDMAINWLEKVSGLADELGYEDFLAVEGRNSALLIQYGASKGVGGNRFVRIMEKIRMRRDSKRRLPTAKVSASPYVATKPDIEARALGESRVLVNSRPISEAEWRSNRAKEMFFCMLCCGTGQTKEQITAALWPDLSPAKGTSNFHINLYRARRAVFPG</sequence>
<organism evidence="1">
    <name type="scientific">marine sediment metagenome</name>
    <dbReference type="NCBI Taxonomy" id="412755"/>
    <lineage>
        <taxon>unclassified sequences</taxon>
        <taxon>metagenomes</taxon>
        <taxon>ecological metagenomes</taxon>
    </lineage>
</organism>
<proteinExistence type="predicted"/>
<feature type="non-terminal residue" evidence="1">
    <location>
        <position position="236"/>
    </location>
</feature>
<gene>
    <name evidence="1" type="ORF">S06H3_55459</name>
</gene>
<protein>
    <recommendedName>
        <fullName evidence="2">MalT-like TPR region domain-containing protein</fullName>
    </recommendedName>
</protein>
<dbReference type="Gene3D" id="1.25.40.10">
    <property type="entry name" value="Tetratricopeptide repeat domain"/>
    <property type="match status" value="1"/>
</dbReference>
<dbReference type="InterPro" id="IPR036388">
    <property type="entry name" value="WH-like_DNA-bd_sf"/>
</dbReference>
<comment type="caution">
    <text evidence="1">The sequence shown here is derived from an EMBL/GenBank/DDBJ whole genome shotgun (WGS) entry which is preliminary data.</text>
</comment>
<name>X1QSS5_9ZZZZ</name>
<evidence type="ECO:0008006" key="2">
    <source>
        <dbReference type="Google" id="ProtNLM"/>
    </source>
</evidence>
<feature type="non-terminal residue" evidence="1">
    <location>
        <position position="1"/>
    </location>
</feature>
<dbReference type="Gene3D" id="1.10.10.10">
    <property type="entry name" value="Winged helix-like DNA-binding domain superfamily/Winged helix DNA-binding domain"/>
    <property type="match status" value="1"/>
</dbReference>
<dbReference type="AlphaFoldDB" id="X1QSS5"/>
<dbReference type="EMBL" id="BARV01035557">
    <property type="protein sequence ID" value="GAI57861.1"/>
    <property type="molecule type" value="Genomic_DNA"/>
</dbReference>
<dbReference type="SUPFAM" id="SSF48452">
    <property type="entry name" value="TPR-like"/>
    <property type="match status" value="1"/>
</dbReference>